<evidence type="ECO:0000256" key="1">
    <source>
        <dbReference type="SAM" id="Phobius"/>
    </source>
</evidence>
<sequence length="161" mass="17476">MMEPLIILKLLHVVGAAVILGTGAGIAFFMVMADRSGDTRTVAHVAGTVVVADFVFTASAVLLQPVTGLLLARESGYPLDQGWILVSVALYLLVGACWLPVVWIQIRLRRIARKAAAEGTPLPPRYRRLYRLWFCLGFPAFAGVVAIIWLMLAKPDFAGSL</sequence>
<keyword evidence="1" id="KW-0472">Membrane</keyword>
<keyword evidence="1" id="KW-1133">Transmembrane helix</keyword>
<dbReference type="EMBL" id="CP042582">
    <property type="protein sequence ID" value="QEX21512.1"/>
    <property type="molecule type" value="Genomic_DNA"/>
</dbReference>
<organism evidence="2 3">
    <name type="scientific">Hypericibacter adhaerens</name>
    <dbReference type="NCBI Taxonomy" id="2602016"/>
    <lineage>
        <taxon>Bacteria</taxon>
        <taxon>Pseudomonadati</taxon>
        <taxon>Pseudomonadota</taxon>
        <taxon>Alphaproteobacteria</taxon>
        <taxon>Rhodospirillales</taxon>
        <taxon>Dongiaceae</taxon>
        <taxon>Hypericibacter</taxon>
    </lineage>
</organism>
<feature type="transmembrane region" description="Helical" evidence="1">
    <location>
        <begin position="132"/>
        <end position="152"/>
    </location>
</feature>
<gene>
    <name evidence="2" type="ORF">FRZ61_14410</name>
</gene>
<dbReference type="Proteomes" id="UP000325797">
    <property type="component" value="Chromosome"/>
</dbReference>
<feature type="transmembrane region" description="Helical" evidence="1">
    <location>
        <begin position="6"/>
        <end position="30"/>
    </location>
</feature>
<keyword evidence="1" id="KW-0812">Transmembrane</keyword>
<keyword evidence="3" id="KW-1185">Reference proteome</keyword>
<dbReference type="InterPro" id="IPR018729">
    <property type="entry name" value="DUF2269_transmembrane"/>
</dbReference>
<evidence type="ECO:0000313" key="3">
    <source>
        <dbReference type="Proteomes" id="UP000325797"/>
    </source>
</evidence>
<protein>
    <submittedName>
        <fullName evidence="2">Membrane protein</fullName>
    </submittedName>
</protein>
<dbReference type="AlphaFoldDB" id="A0A5J6MV41"/>
<accession>A0A5J6MV41</accession>
<name>A0A5J6MV41_9PROT</name>
<feature type="transmembrane region" description="Helical" evidence="1">
    <location>
        <begin position="42"/>
        <end position="63"/>
    </location>
</feature>
<proteinExistence type="predicted"/>
<dbReference type="KEGG" id="hadh:FRZ61_14410"/>
<dbReference type="Pfam" id="PF10027">
    <property type="entry name" value="DUF2269"/>
    <property type="match status" value="1"/>
</dbReference>
<dbReference type="OrthoDB" id="9786302at2"/>
<reference evidence="2 3" key="1">
    <citation type="submission" date="2019-08" db="EMBL/GenBank/DDBJ databases">
        <title>Hyperibacter terrae gen. nov., sp. nov. and Hyperibacter viscosus sp. nov., two new members in the family Rhodospirillaceae isolated from the rhizosphere of Hypericum perforatum.</title>
        <authorList>
            <person name="Noviana Z."/>
        </authorList>
    </citation>
    <scope>NUCLEOTIDE SEQUENCE [LARGE SCALE GENOMIC DNA]</scope>
    <source>
        <strain evidence="2 3">R5959</strain>
    </source>
</reference>
<dbReference type="RefSeq" id="WP_151116094.1">
    <property type="nucleotide sequence ID" value="NZ_CP042582.1"/>
</dbReference>
<evidence type="ECO:0000313" key="2">
    <source>
        <dbReference type="EMBL" id="QEX21512.1"/>
    </source>
</evidence>
<feature type="transmembrane region" description="Helical" evidence="1">
    <location>
        <begin position="83"/>
        <end position="104"/>
    </location>
</feature>